<dbReference type="GO" id="GO:0020037">
    <property type="term" value="F:heme binding"/>
    <property type="evidence" value="ECO:0007669"/>
    <property type="project" value="InterPro"/>
</dbReference>
<dbReference type="EMBL" id="CP022098">
    <property type="protein sequence ID" value="ATB38515.1"/>
    <property type="molecule type" value="Genomic_DNA"/>
</dbReference>
<dbReference type="SUPFAM" id="SSF48264">
    <property type="entry name" value="Cytochrome P450"/>
    <property type="match status" value="1"/>
</dbReference>
<comment type="similarity">
    <text evidence="1 2">Belongs to the cytochrome P450 family.</text>
</comment>
<dbReference type="InterPro" id="IPR017972">
    <property type="entry name" value="Cyt_P450_CS"/>
</dbReference>
<name>A0A250J3G5_9BACT</name>
<gene>
    <name evidence="3" type="ORF">CYFUS_003950</name>
</gene>
<keyword evidence="2" id="KW-0503">Monooxygenase</keyword>
<dbReference type="GO" id="GO:0004497">
    <property type="term" value="F:monooxygenase activity"/>
    <property type="evidence" value="ECO:0007669"/>
    <property type="project" value="UniProtKB-KW"/>
</dbReference>
<keyword evidence="2" id="KW-0560">Oxidoreductase</keyword>
<dbReference type="InterPro" id="IPR036396">
    <property type="entry name" value="Cyt_P450_sf"/>
</dbReference>
<dbReference type="KEGG" id="cfus:CYFUS_003950"/>
<dbReference type="InterPro" id="IPR001128">
    <property type="entry name" value="Cyt_P450"/>
</dbReference>
<dbReference type="GO" id="GO:0005506">
    <property type="term" value="F:iron ion binding"/>
    <property type="evidence" value="ECO:0007669"/>
    <property type="project" value="InterPro"/>
</dbReference>
<dbReference type="PROSITE" id="PS00086">
    <property type="entry name" value="CYTOCHROME_P450"/>
    <property type="match status" value="1"/>
</dbReference>
<dbReference type="AlphaFoldDB" id="A0A250J3G5"/>
<dbReference type="RefSeq" id="WP_095986676.1">
    <property type="nucleotide sequence ID" value="NZ_CP022098.1"/>
</dbReference>
<dbReference type="PANTHER" id="PTHR46696">
    <property type="entry name" value="P450, PUTATIVE (EUROFUNG)-RELATED"/>
    <property type="match status" value="1"/>
</dbReference>
<reference evidence="3 4" key="1">
    <citation type="submission" date="2017-06" db="EMBL/GenBank/DDBJ databases">
        <title>Sequencing and comparative analysis of myxobacterial genomes.</title>
        <authorList>
            <person name="Rupp O."/>
            <person name="Goesmann A."/>
            <person name="Sogaard-Andersen L."/>
        </authorList>
    </citation>
    <scope>NUCLEOTIDE SEQUENCE [LARGE SCALE GENOMIC DNA]</scope>
    <source>
        <strain evidence="3 4">DSM 52655</strain>
    </source>
</reference>
<dbReference type="Gene3D" id="1.10.630.10">
    <property type="entry name" value="Cytochrome P450"/>
    <property type="match status" value="1"/>
</dbReference>
<dbReference type="PANTHER" id="PTHR46696:SF1">
    <property type="entry name" value="CYTOCHROME P450 YJIB-RELATED"/>
    <property type="match status" value="1"/>
</dbReference>
<sequence length="381" mass="40692">MTPPTDPYQAVTHPDPYPYYASLCARGGLQRIAGFEPWIAADAATVRAVLTSEACRVRPQAEPVPSHLLGSPAGALFGRLVRMNDGAPSAAVKQALASALPTVMRAVDAESRRWSARLFSEPRLSLLPEKALQLPVFVLGCLLGFPEEFLAESVREVDAYVRSVTQPGARTEGALGAVRLVERVTACLQAKPRAPELLGAFSSRMREEGGALEALVPNAVGLLTQAYEATAGLLGAALLAFARMPALREQLARGECSIDDVVREAARHESPIQNTRRFIHACATVANQELEAGATVVVVLAAANRDPRVNPQPDVFLPRRPERQTFTFGLGAHACPGRELAVTMVSAAVERVLASGLELTPLSKSITWRASTNARILGGLQ</sequence>
<keyword evidence="2" id="KW-0408">Iron</keyword>
<dbReference type="CDD" id="cd11036">
    <property type="entry name" value="AknT-like"/>
    <property type="match status" value="1"/>
</dbReference>
<accession>A0A250J3G5</accession>
<keyword evidence="2" id="KW-0479">Metal-binding</keyword>
<evidence type="ECO:0000256" key="1">
    <source>
        <dbReference type="ARBA" id="ARBA00010617"/>
    </source>
</evidence>
<dbReference type="PRINTS" id="PR00359">
    <property type="entry name" value="BP450"/>
</dbReference>
<dbReference type="Pfam" id="PF00067">
    <property type="entry name" value="p450"/>
    <property type="match status" value="1"/>
</dbReference>
<protein>
    <submittedName>
        <fullName evidence="3">Cytochrome p450 oxidoreductase</fullName>
    </submittedName>
</protein>
<evidence type="ECO:0000313" key="3">
    <source>
        <dbReference type="EMBL" id="ATB38515.1"/>
    </source>
</evidence>
<keyword evidence="2" id="KW-0349">Heme</keyword>
<dbReference type="GO" id="GO:0016705">
    <property type="term" value="F:oxidoreductase activity, acting on paired donors, with incorporation or reduction of molecular oxygen"/>
    <property type="evidence" value="ECO:0007669"/>
    <property type="project" value="InterPro"/>
</dbReference>
<organism evidence="3 4">
    <name type="scientific">Cystobacter fuscus</name>
    <dbReference type="NCBI Taxonomy" id="43"/>
    <lineage>
        <taxon>Bacteria</taxon>
        <taxon>Pseudomonadati</taxon>
        <taxon>Myxococcota</taxon>
        <taxon>Myxococcia</taxon>
        <taxon>Myxococcales</taxon>
        <taxon>Cystobacterineae</taxon>
        <taxon>Archangiaceae</taxon>
        <taxon>Cystobacter</taxon>
    </lineage>
</organism>
<evidence type="ECO:0000256" key="2">
    <source>
        <dbReference type="RuleBase" id="RU000461"/>
    </source>
</evidence>
<dbReference type="InterPro" id="IPR002397">
    <property type="entry name" value="Cyt_P450_B"/>
</dbReference>
<proteinExistence type="inferred from homology"/>
<dbReference type="Proteomes" id="UP000217257">
    <property type="component" value="Chromosome"/>
</dbReference>
<evidence type="ECO:0000313" key="4">
    <source>
        <dbReference type="Proteomes" id="UP000217257"/>
    </source>
</evidence>